<dbReference type="PANTHER" id="PTHR42194:SF1">
    <property type="entry name" value="UPF0276 PROTEIN HI_1600"/>
    <property type="match status" value="1"/>
</dbReference>
<dbReference type="InterPro" id="IPR036237">
    <property type="entry name" value="Xyl_isomerase-like_sf"/>
</dbReference>
<dbReference type="PANTHER" id="PTHR42194">
    <property type="entry name" value="UPF0276 PROTEIN HI_1600"/>
    <property type="match status" value="1"/>
</dbReference>
<sequence>MVFAPALRPFLERRPDALDLLEVEPQTLWIADDPFAGPFFEFTPGIEMIAALPGAKLVHSVGMPLGGTRAPEPAQMRLIRATAERLGSPWVSEHLSVAGTPHRAAGFLLPPVQTEAGVAQAAANIRAFAEGVGRPVAVETGVAYLRRKPFEMHDGDFLAAVAEEADCGLLLDLHNLWCNEVNGRVPMDEVLARVPLDRVWEVHLAGGEARDGFWLDSHSGPMPAALADRAAEILGSLPDLGALNFEIYDSFLDDLAPGEFDRIVDSLRDLWEGAGRARSDAPPICSAARHPEVPPTAPEAWEEGLTDAVWQDRPERHGWAEDAPALHLYAALARSFRGSMLVRTLPRTIRYLLLRDGAGMTARLERFFTDRPPRLYAPLEAASFADWLRSEGEDDALALALLDYDSAFLAILRHGEARVVRFPGDPAPVFEALAANRLPRCPDGPPWDIEILPDGFTVQDFAASAASFAPRA</sequence>
<dbReference type="EMBL" id="QNTQ01000004">
    <property type="protein sequence ID" value="RBI86666.1"/>
    <property type="molecule type" value="Genomic_DNA"/>
</dbReference>
<dbReference type="AlphaFoldDB" id="A0A365UBP9"/>
<accession>A0A365UBP9</accession>
<keyword evidence="2" id="KW-1185">Reference proteome</keyword>
<evidence type="ECO:0000313" key="1">
    <source>
        <dbReference type="EMBL" id="RBI86666.1"/>
    </source>
</evidence>
<dbReference type="Proteomes" id="UP000253370">
    <property type="component" value="Unassembled WGS sequence"/>
</dbReference>
<organism evidence="1 2">
    <name type="scientific">Rhodosalinus halophilus</name>
    <dbReference type="NCBI Taxonomy" id="2259333"/>
    <lineage>
        <taxon>Bacteria</taxon>
        <taxon>Pseudomonadati</taxon>
        <taxon>Pseudomonadota</taxon>
        <taxon>Alphaproteobacteria</taxon>
        <taxon>Rhodobacterales</taxon>
        <taxon>Paracoccaceae</taxon>
        <taxon>Rhodosalinus</taxon>
    </lineage>
</organism>
<evidence type="ECO:0008006" key="3">
    <source>
        <dbReference type="Google" id="ProtNLM"/>
    </source>
</evidence>
<protein>
    <recommendedName>
        <fullName evidence="3">DUF692 family protein</fullName>
    </recommendedName>
</protein>
<proteinExistence type="predicted"/>
<name>A0A365UBP9_9RHOB</name>
<gene>
    <name evidence="1" type="ORF">DRV85_04345</name>
</gene>
<dbReference type="Pfam" id="PF05114">
    <property type="entry name" value="MbnB_TglH_ChrH"/>
    <property type="match status" value="1"/>
</dbReference>
<dbReference type="InterPro" id="IPR007801">
    <property type="entry name" value="MbnB/TglH/ChrH"/>
</dbReference>
<dbReference type="SUPFAM" id="SSF51658">
    <property type="entry name" value="Xylose isomerase-like"/>
    <property type="match status" value="1"/>
</dbReference>
<evidence type="ECO:0000313" key="2">
    <source>
        <dbReference type="Proteomes" id="UP000253370"/>
    </source>
</evidence>
<reference evidence="1 2" key="1">
    <citation type="submission" date="2018-07" db="EMBL/GenBank/DDBJ databases">
        <title>Rhodosalinus sp. strain E84T genomic sequence and assembly.</title>
        <authorList>
            <person name="Liu Z.-W."/>
            <person name="Lu D.-C."/>
        </authorList>
    </citation>
    <scope>NUCLEOTIDE SEQUENCE [LARGE SCALE GENOMIC DNA]</scope>
    <source>
        <strain evidence="1 2">E84</strain>
    </source>
</reference>
<comment type="caution">
    <text evidence="1">The sequence shown here is derived from an EMBL/GenBank/DDBJ whole genome shotgun (WGS) entry which is preliminary data.</text>
</comment>
<dbReference type="Gene3D" id="3.20.20.150">
    <property type="entry name" value="Divalent-metal-dependent TIM barrel enzymes"/>
    <property type="match status" value="1"/>
</dbReference>